<proteinExistence type="predicted"/>
<sequence>MRATTGKNTSRRRGPLSKPCRTCTDLHPVGRLHFGQCPDCAHLVALPLRGEGGRFISFTGTDPTNGGGL</sequence>
<keyword evidence="2" id="KW-1185">Reference proteome</keyword>
<dbReference type="RefSeq" id="WP_307241434.1">
    <property type="nucleotide sequence ID" value="NZ_JAUSQZ010000001.1"/>
</dbReference>
<evidence type="ECO:0000313" key="1">
    <source>
        <dbReference type="EMBL" id="MDP9826539.1"/>
    </source>
</evidence>
<name>A0ABT9P1I1_9ACTN</name>
<dbReference type="EMBL" id="JAUSQZ010000001">
    <property type="protein sequence ID" value="MDP9826539.1"/>
    <property type="molecule type" value="Genomic_DNA"/>
</dbReference>
<comment type="caution">
    <text evidence="1">The sequence shown here is derived from an EMBL/GenBank/DDBJ whole genome shotgun (WGS) entry which is preliminary data.</text>
</comment>
<dbReference type="Proteomes" id="UP001235712">
    <property type="component" value="Unassembled WGS sequence"/>
</dbReference>
<evidence type="ECO:0000313" key="2">
    <source>
        <dbReference type="Proteomes" id="UP001235712"/>
    </source>
</evidence>
<reference evidence="1 2" key="1">
    <citation type="submission" date="2023-07" db="EMBL/GenBank/DDBJ databases">
        <title>Sequencing the genomes of 1000 actinobacteria strains.</title>
        <authorList>
            <person name="Klenk H.-P."/>
        </authorList>
    </citation>
    <scope>NUCLEOTIDE SEQUENCE [LARGE SCALE GENOMIC DNA]</scope>
    <source>
        <strain evidence="1 2">DSM 44388</strain>
    </source>
</reference>
<gene>
    <name evidence="1" type="ORF">J2S57_002288</name>
</gene>
<organism evidence="1 2">
    <name type="scientific">Kineosporia succinea</name>
    <dbReference type="NCBI Taxonomy" id="84632"/>
    <lineage>
        <taxon>Bacteria</taxon>
        <taxon>Bacillati</taxon>
        <taxon>Actinomycetota</taxon>
        <taxon>Actinomycetes</taxon>
        <taxon>Kineosporiales</taxon>
        <taxon>Kineosporiaceae</taxon>
        <taxon>Kineosporia</taxon>
    </lineage>
</organism>
<accession>A0ABT9P1I1</accession>
<protein>
    <submittedName>
        <fullName evidence="1">Uncharacterized protein</fullName>
    </submittedName>
</protein>